<evidence type="ECO:0000256" key="1">
    <source>
        <dbReference type="SAM" id="MobiDB-lite"/>
    </source>
</evidence>
<dbReference type="InterPro" id="IPR017932">
    <property type="entry name" value="GATase_2_dom"/>
</dbReference>
<sequence>MCGIVGFISEEKDENTLQEMIQSQTHRGPDD</sequence>
<feature type="domain" description="Glutamine amidotransferase type-2" evidence="2">
    <location>
        <begin position="2"/>
        <end position="31"/>
    </location>
</feature>
<feature type="compositionally biased region" description="Polar residues" evidence="1">
    <location>
        <begin position="17"/>
        <end position="31"/>
    </location>
</feature>
<protein>
    <recommendedName>
        <fullName evidence="2">Glutamine amidotransferase type-2 domain-containing protein</fullName>
    </recommendedName>
</protein>
<name>A0A6S6TU04_9BACT</name>
<evidence type="ECO:0000313" key="3">
    <source>
        <dbReference type="EMBL" id="CAA6821667.1"/>
    </source>
</evidence>
<gene>
    <name evidence="3" type="ORF">HELGO_WM22251</name>
</gene>
<accession>A0A6S6TU04</accession>
<evidence type="ECO:0000259" key="2">
    <source>
        <dbReference type="PROSITE" id="PS51278"/>
    </source>
</evidence>
<feature type="non-terminal residue" evidence="3">
    <location>
        <position position="31"/>
    </location>
</feature>
<organism evidence="3">
    <name type="scientific">uncultured Sulfurovum sp</name>
    <dbReference type="NCBI Taxonomy" id="269237"/>
    <lineage>
        <taxon>Bacteria</taxon>
        <taxon>Pseudomonadati</taxon>
        <taxon>Campylobacterota</taxon>
        <taxon>Epsilonproteobacteria</taxon>
        <taxon>Campylobacterales</taxon>
        <taxon>Sulfurovaceae</taxon>
        <taxon>Sulfurovum</taxon>
        <taxon>environmental samples</taxon>
    </lineage>
</organism>
<dbReference type="AlphaFoldDB" id="A0A6S6TU04"/>
<reference evidence="3" key="1">
    <citation type="submission" date="2020-01" db="EMBL/GenBank/DDBJ databases">
        <authorList>
            <person name="Meier V. D."/>
            <person name="Meier V D."/>
        </authorList>
    </citation>
    <scope>NUCLEOTIDE SEQUENCE</scope>
    <source>
        <strain evidence="3">HLG_WM_MAG_03</strain>
    </source>
</reference>
<dbReference type="PROSITE" id="PS51278">
    <property type="entry name" value="GATASE_TYPE_2"/>
    <property type="match status" value="1"/>
</dbReference>
<dbReference type="EMBL" id="CACVAR010000326">
    <property type="protein sequence ID" value="CAA6821667.1"/>
    <property type="molecule type" value="Genomic_DNA"/>
</dbReference>
<dbReference type="InterPro" id="IPR029055">
    <property type="entry name" value="Ntn_hydrolases_N"/>
</dbReference>
<feature type="region of interest" description="Disordered" evidence="1">
    <location>
        <begin position="1"/>
        <end position="31"/>
    </location>
</feature>
<dbReference type="SUPFAM" id="SSF56235">
    <property type="entry name" value="N-terminal nucleophile aminohydrolases (Ntn hydrolases)"/>
    <property type="match status" value="1"/>
</dbReference>
<proteinExistence type="predicted"/>